<dbReference type="GO" id="GO:0005524">
    <property type="term" value="F:ATP binding"/>
    <property type="evidence" value="ECO:0007669"/>
    <property type="project" value="UniProtKB-KW"/>
</dbReference>
<dbReference type="InterPro" id="IPR036597">
    <property type="entry name" value="Fido-like_dom_sf"/>
</dbReference>
<feature type="domain" description="Fido" evidence="3">
    <location>
        <begin position="163"/>
        <end position="310"/>
    </location>
</feature>
<dbReference type="PANTHER" id="PTHR13504:SF38">
    <property type="entry name" value="FIDO DOMAIN-CONTAINING PROTEIN"/>
    <property type="match status" value="1"/>
</dbReference>
<keyword evidence="5" id="KW-1185">Reference proteome</keyword>
<feature type="binding site" evidence="2">
    <location>
        <begin position="195"/>
        <end position="205"/>
    </location>
    <ligand>
        <name>ATP</name>
        <dbReference type="ChEBI" id="CHEBI:30616"/>
    </ligand>
</feature>
<keyword evidence="2" id="KW-0547">Nucleotide-binding</keyword>
<reference evidence="4" key="1">
    <citation type="submission" date="2023-07" db="EMBL/GenBank/DDBJ databases">
        <title>Genomic Encyclopedia of Type Strains, Phase IV (KMG-IV): sequencing the most valuable type-strain genomes for metagenomic binning, comparative biology and taxonomic classification.</title>
        <authorList>
            <person name="Goeker M."/>
        </authorList>
    </citation>
    <scope>NUCLEOTIDE SEQUENCE</scope>
    <source>
        <strain evidence="4">DSM 26174</strain>
    </source>
</reference>
<comment type="caution">
    <text evidence="4">The sequence shown here is derived from an EMBL/GenBank/DDBJ whole genome shotgun (WGS) entry which is preliminary data.</text>
</comment>
<dbReference type="Gene3D" id="1.10.3290.10">
    <property type="entry name" value="Fido-like domain"/>
    <property type="match status" value="1"/>
</dbReference>
<dbReference type="EMBL" id="JAVDQD010000014">
    <property type="protein sequence ID" value="MDR6241932.1"/>
    <property type="molecule type" value="Genomic_DNA"/>
</dbReference>
<accession>A0AAE4BVJ1</accession>
<keyword evidence="2" id="KW-0067">ATP-binding</keyword>
<gene>
    <name evidence="4" type="ORF">HNQ88_005019</name>
</gene>
<sequence length="325" mass="37541">MSLELSPMSVNVQEDLLSQSELQSFLEMTDREYLYWTEMKYKKGYEINNLSKEEVWSIISDFRYKSGVKIRFGDYLFLSRLTSFQSEKLQQIESSLEKAATKGIVKLVDEAISSSQLEGANITTKVAKKMLNDCNSPVEESQQMIFNNVAAMKYIVEHAKDDLTIDMISDIQSIIVLDTSSDYKTRGFRKGEVYVSDTIKGEVVHYPPRFEKIERLTLELCDFANTKTHDFHPIVKASIIHYMIAYIHPYSDGNGRTARALFYWFLIKSGYDSILKVSISEVILKRKSKYYKSFQKTEYGNHDLNYFINEAIDTLCIASEYVKEG</sequence>
<organism evidence="4 5">
    <name type="scientific">Aureibacter tunicatorum</name>
    <dbReference type="NCBI Taxonomy" id="866807"/>
    <lineage>
        <taxon>Bacteria</taxon>
        <taxon>Pseudomonadati</taxon>
        <taxon>Bacteroidota</taxon>
        <taxon>Cytophagia</taxon>
        <taxon>Cytophagales</taxon>
        <taxon>Persicobacteraceae</taxon>
        <taxon>Aureibacter</taxon>
    </lineage>
</organism>
<dbReference type="PANTHER" id="PTHR13504">
    <property type="entry name" value="FIDO DOMAIN-CONTAINING PROTEIN DDB_G0283145"/>
    <property type="match status" value="1"/>
</dbReference>
<evidence type="ECO:0000256" key="2">
    <source>
        <dbReference type="PIRSR" id="PIRSR640198-2"/>
    </source>
</evidence>
<evidence type="ECO:0000313" key="5">
    <source>
        <dbReference type="Proteomes" id="UP001185092"/>
    </source>
</evidence>
<evidence type="ECO:0000313" key="4">
    <source>
        <dbReference type="EMBL" id="MDR6241932.1"/>
    </source>
</evidence>
<protein>
    <submittedName>
        <fullName evidence="4">Fic family protein</fullName>
    </submittedName>
</protein>
<evidence type="ECO:0000259" key="3">
    <source>
        <dbReference type="PROSITE" id="PS51459"/>
    </source>
</evidence>
<evidence type="ECO:0000256" key="1">
    <source>
        <dbReference type="PIRSR" id="PIRSR640198-1"/>
    </source>
</evidence>
<dbReference type="InterPro" id="IPR040198">
    <property type="entry name" value="Fido_containing"/>
</dbReference>
<dbReference type="AlphaFoldDB" id="A0AAE4BVJ1"/>
<dbReference type="Pfam" id="PF02661">
    <property type="entry name" value="Fic"/>
    <property type="match status" value="1"/>
</dbReference>
<feature type="binding site" evidence="2">
    <location>
        <begin position="290"/>
        <end position="291"/>
    </location>
    <ligand>
        <name>ATP</name>
        <dbReference type="ChEBI" id="CHEBI:30616"/>
    </ligand>
</feature>
<dbReference type="RefSeq" id="WP_309943136.1">
    <property type="nucleotide sequence ID" value="NZ_AP025311.1"/>
</dbReference>
<name>A0AAE4BVJ1_9BACT</name>
<feature type="active site" evidence="1">
    <location>
        <position position="248"/>
    </location>
</feature>
<proteinExistence type="predicted"/>
<dbReference type="SUPFAM" id="SSF140931">
    <property type="entry name" value="Fic-like"/>
    <property type="match status" value="1"/>
</dbReference>
<dbReference type="Proteomes" id="UP001185092">
    <property type="component" value="Unassembled WGS sequence"/>
</dbReference>
<feature type="binding site" evidence="2">
    <location>
        <begin position="252"/>
        <end position="259"/>
    </location>
    <ligand>
        <name>ATP</name>
        <dbReference type="ChEBI" id="CHEBI:30616"/>
    </ligand>
</feature>
<dbReference type="InterPro" id="IPR003812">
    <property type="entry name" value="Fido"/>
</dbReference>
<dbReference type="PROSITE" id="PS51459">
    <property type="entry name" value="FIDO"/>
    <property type="match status" value="1"/>
</dbReference>